<dbReference type="OrthoDB" id="7265678at2"/>
<dbReference type="EMBL" id="AGQV01000002">
    <property type="protein sequence ID" value="EHH68382.1"/>
    <property type="molecule type" value="Genomic_DNA"/>
</dbReference>
<gene>
    <name evidence="2" type="ORF">GMO_11520</name>
</gene>
<dbReference type="eggNOG" id="ENOG50314GC">
    <property type="taxonomic scope" value="Bacteria"/>
</dbReference>
<reference evidence="2 3" key="1">
    <citation type="submission" date="2011-10" db="EMBL/GenBank/DDBJ databases">
        <title>Genome sequence of Gluconobacter morbifer G707, isolated from Drosophila gut.</title>
        <authorList>
            <person name="Lee W.-J."/>
            <person name="Kim E.-K."/>
        </authorList>
    </citation>
    <scope>NUCLEOTIDE SEQUENCE [LARGE SCALE GENOMIC DNA]</scope>
    <source>
        <strain evidence="2 3">G707</strain>
    </source>
</reference>
<dbReference type="AlphaFoldDB" id="G6XIS4"/>
<dbReference type="PATRIC" id="fig|1088869.3.peg.1150"/>
<evidence type="ECO:0008006" key="4">
    <source>
        <dbReference type="Google" id="ProtNLM"/>
    </source>
</evidence>
<organism evidence="2 3">
    <name type="scientific">Gluconobacter morbifer G707</name>
    <dbReference type="NCBI Taxonomy" id="1088869"/>
    <lineage>
        <taxon>Bacteria</taxon>
        <taxon>Pseudomonadati</taxon>
        <taxon>Pseudomonadota</taxon>
        <taxon>Alphaproteobacteria</taxon>
        <taxon>Acetobacterales</taxon>
        <taxon>Acetobacteraceae</taxon>
        <taxon>Gluconobacter</taxon>
    </lineage>
</organism>
<proteinExistence type="predicted"/>
<dbReference type="RefSeq" id="WP_008851301.1">
    <property type="nucleotide sequence ID" value="NZ_AGQV01000002.1"/>
</dbReference>
<dbReference type="InterPro" id="IPR056912">
    <property type="entry name" value="Phage_JBD30_tail_term-like"/>
</dbReference>
<protein>
    <recommendedName>
        <fullName evidence="4">Phage protein</fullName>
    </recommendedName>
</protein>
<feature type="region of interest" description="Disordered" evidence="1">
    <location>
        <begin position="169"/>
        <end position="202"/>
    </location>
</feature>
<evidence type="ECO:0000313" key="2">
    <source>
        <dbReference type="EMBL" id="EHH68382.1"/>
    </source>
</evidence>
<evidence type="ECO:0000313" key="3">
    <source>
        <dbReference type="Proteomes" id="UP000004949"/>
    </source>
</evidence>
<dbReference type="Proteomes" id="UP000004949">
    <property type="component" value="Unassembled WGS sequence"/>
</dbReference>
<name>G6XIS4_9PROT</name>
<feature type="compositionally biased region" description="Polar residues" evidence="1">
    <location>
        <begin position="181"/>
        <end position="193"/>
    </location>
</feature>
<evidence type="ECO:0000256" key="1">
    <source>
        <dbReference type="SAM" id="MobiDB-lite"/>
    </source>
</evidence>
<dbReference type="STRING" id="1088869.GMO_11520"/>
<sequence>MNIDTIIRQVKAYAGVFNGQVAGAAEYAMANDTTWMQPPCAFVIPLEDEPEGNQVQNSLVQKVTETVGIIVFLDNSSDRRGQKTATLAVNDVKKSLFSAILNWRPDDICASQGFRYARGGLLGDPNRARLAWQFDFAIDVTISAADGFQIGAPPLIEIDIETVDQSGTPGLSFRVPDLNPSGKSNDYSQTSGGSEDPRLRHP</sequence>
<comment type="caution">
    <text evidence="2">The sequence shown here is derived from an EMBL/GenBank/DDBJ whole genome shotgun (WGS) entry which is preliminary data.</text>
</comment>
<accession>G6XIS4</accession>
<dbReference type="Pfam" id="PF23840">
    <property type="entry name" value="Phage_tail_terminator"/>
    <property type="match status" value="1"/>
</dbReference>
<keyword evidence="3" id="KW-1185">Reference proteome</keyword>